<dbReference type="RefSeq" id="WP_108948774.1">
    <property type="nucleotide sequence ID" value="NZ_CP022187.1"/>
</dbReference>
<proteinExistence type="predicted"/>
<dbReference type="SUPFAM" id="SSF55008">
    <property type="entry name" value="HMA, heavy metal-associated domain"/>
    <property type="match status" value="1"/>
</dbReference>
<dbReference type="CDD" id="cd00371">
    <property type="entry name" value="HMA"/>
    <property type="match status" value="1"/>
</dbReference>
<feature type="domain" description="HMA" evidence="2">
    <location>
        <begin position="2"/>
        <end position="67"/>
    </location>
</feature>
<name>A0A2U8GPX8_9RHOO</name>
<evidence type="ECO:0000313" key="4">
    <source>
        <dbReference type="Proteomes" id="UP000244930"/>
    </source>
</evidence>
<dbReference type="Gene3D" id="3.30.70.100">
    <property type="match status" value="1"/>
</dbReference>
<dbReference type="KEGG" id="acom:CEW83_07385"/>
<evidence type="ECO:0000256" key="1">
    <source>
        <dbReference type="ARBA" id="ARBA00022723"/>
    </source>
</evidence>
<dbReference type="FunFam" id="3.30.70.100:FF:000001">
    <property type="entry name" value="ATPase copper transporting beta"/>
    <property type="match status" value="1"/>
</dbReference>
<sequence>MTVCEFGIIGMRDEQCLRTVTNAIQDLPGITHVEITLASGRATIEFGTFVSEADIRQAVEDAGFATE</sequence>
<keyword evidence="1" id="KW-0479">Metal-binding</keyword>
<dbReference type="Proteomes" id="UP000244930">
    <property type="component" value="Chromosome"/>
</dbReference>
<dbReference type="Pfam" id="PF00403">
    <property type="entry name" value="HMA"/>
    <property type="match status" value="1"/>
</dbReference>
<dbReference type="InterPro" id="IPR006121">
    <property type="entry name" value="HMA_dom"/>
</dbReference>
<dbReference type="EMBL" id="CP022187">
    <property type="protein sequence ID" value="AWI75066.1"/>
    <property type="molecule type" value="Genomic_DNA"/>
</dbReference>
<dbReference type="GO" id="GO:0046872">
    <property type="term" value="F:metal ion binding"/>
    <property type="evidence" value="ECO:0007669"/>
    <property type="project" value="UniProtKB-KW"/>
</dbReference>
<accession>A0A2U8GPX8</accession>
<dbReference type="PROSITE" id="PS50846">
    <property type="entry name" value="HMA_2"/>
    <property type="match status" value="1"/>
</dbReference>
<keyword evidence="4" id="KW-1185">Reference proteome</keyword>
<dbReference type="InterPro" id="IPR036163">
    <property type="entry name" value="HMA_dom_sf"/>
</dbReference>
<dbReference type="AlphaFoldDB" id="A0A2U8GPX8"/>
<evidence type="ECO:0000313" key="3">
    <source>
        <dbReference type="EMBL" id="AWI75066.1"/>
    </source>
</evidence>
<protein>
    <submittedName>
        <fullName evidence="3">ATPase P</fullName>
    </submittedName>
</protein>
<gene>
    <name evidence="3" type="ORF">CEW83_07385</name>
</gene>
<organism evidence="3 4">
    <name type="scientific">Parazoarcus communis</name>
    <dbReference type="NCBI Taxonomy" id="41977"/>
    <lineage>
        <taxon>Bacteria</taxon>
        <taxon>Pseudomonadati</taxon>
        <taxon>Pseudomonadota</taxon>
        <taxon>Betaproteobacteria</taxon>
        <taxon>Rhodocyclales</taxon>
        <taxon>Zoogloeaceae</taxon>
        <taxon>Parazoarcus</taxon>
    </lineage>
</organism>
<evidence type="ECO:0000259" key="2">
    <source>
        <dbReference type="PROSITE" id="PS50846"/>
    </source>
</evidence>
<reference evidence="3 4" key="1">
    <citation type="submission" date="2017-06" db="EMBL/GenBank/DDBJ databases">
        <title>Azoarcus.</title>
        <authorList>
            <person name="Woo J.-H."/>
            <person name="Kim H.-S."/>
        </authorList>
    </citation>
    <scope>NUCLEOTIDE SEQUENCE [LARGE SCALE GENOMIC DNA]</scope>
    <source>
        <strain evidence="3 4">TSPY31</strain>
    </source>
</reference>